<name>A0A8S5UFP0_9CAUD</name>
<protein>
    <submittedName>
        <fullName evidence="1">Head to tail adaptor</fullName>
    </submittedName>
</protein>
<dbReference type="Pfam" id="PF19645">
    <property type="entry name" value="DUF6148"/>
    <property type="match status" value="1"/>
</dbReference>
<organism evidence="1">
    <name type="scientific">Caudovirales sp. ctvQY7</name>
    <dbReference type="NCBI Taxonomy" id="2825774"/>
    <lineage>
        <taxon>Viruses</taxon>
        <taxon>Duplodnaviria</taxon>
        <taxon>Heunggongvirae</taxon>
        <taxon>Uroviricota</taxon>
        <taxon>Caudoviricetes</taxon>
    </lineage>
</organism>
<evidence type="ECO:0000313" key="1">
    <source>
        <dbReference type="EMBL" id="DAF93301.1"/>
    </source>
</evidence>
<reference evidence="1" key="1">
    <citation type="journal article" date="2021" name="Proc. Natl. Acad. Sci. U.S.A.">
        <title>A Catalog of Tens of Thousands of Viruses from Human Metagenomes Reveals Hidden Associations with Chronic Diseases.</title>
        <authorList>
            <person name="Tisza M.J."/>
            <person name="Buck C.B."/>
        </authorList>
    </citation>
    <scope>NUCLEOTIDE SEQUENCE</scope>
    <source>
        <strain evidence="1">CtvQY7</strain>
    </source>
</reference>
<proteinExistence type="predicted"/>
<dbReference type="EMBL" id="BK016082">
    <property type="protein sequence ID" value="DAF93301.1"/>
    <property type="molecule type" value="Genomic_DNA"/>
</dbReference>
<accession>A0A8S5UFP0</accession>
<sequence length="78" mass="8905">MAGITLEVAQKKLNLWLEAQDIIATGQSYTIGSRTMTRANLTEVRNMIEYWNSWVAKLENAKKTGGRNRVQRVVPRDL</sequence>
<dbReference type="InterPro" id="IPR046146">
    <property type="entry name" value="DUF6148"/>
</dbReference>